<organism evidence="12">
    <name type="scientific">hydrothermal vent metagenome</name>
    <dbReference type="NCBI Taxonomy" id="652676"/>
    <lineage>
        <taxon>unclassified sequences</taxon>
        <taxon>metagenomes</taxon>
        <taxon>ecological metagenomes</taxon>
    </lineage>
</organism>
<dbReference type="SUPFAM" id="SSF90123">
    <property type="entry name" value="ABC transporter transmembrane region"/>
    <property type="match status" value="1"/>
</dbReference>
<dbReference type="InterPro" id="IPR027417">
    <property type="entry name" value="P-loop_NTPase"/>
</dbReference>
<reference evidence="12" key="1">
    <citation type="submission" date="2018-06" db="EMBL/GenBank/DDBJ databases">
        <authorList>
            <person name="Zhirakovskaya E."/>
        </authorList>
    </citation>
    <scope>NUCLEOTIDE SEQUENCE</scope>
</reference>
<dbReference type="SUPFAM" id="SSF52540">
    <property type="entry name" value="P-loop containing nucleoside triphosphate hydrolases"/>
    <property type="match status" value="1"/>
</dbReference>
<evidence type="ECO:0000256" key="7">
    <source>
        <dbReference type="ARBA" id="ARBA00022989"/>
    </source>
</evidence>
<evidence type="ECO:0000256" key="1">
    <source>
        <dbReference type="ARBA" id="ARBA00004651"/>
    </source>
</evidence>
<dbReference type="InterPro" id="IPR017871">
    <property type="entry name" value="ABC_transporter-like_CS"/>
</dbReference>
<evidence type="ECO:0000256" key="2">
    <source>
        <dbReference type="ARBA" id="ARBA00022448"/>
    </source>
</evidence>
<dbReference type="GO" id="GO:0005524">
    <property type="term" value="F:ATP binding"/>
    <property type="evidence" value="ECO:0007669"/>
    <property type="project" value="UniProtKB-KW"/>
</dbReference>
<evidence type="ECO:0000256" key="6">
    <source>
        <dbReference type="ARBA" id="ARBA00022840"/>
    </source>
</evidence>
<gene>
    <name evidence="12" type="ORF">MNBD_GAMMA16-1679</name>
</gene>
<dbReference type="PROSITE" id="PS00211">
    <property type="entry name" value="ABC_TRANSPORTER_1"/>
    <property type="match status" value="1"/>
</dbReference>
<feature type="transmembrane region" description="Helical" evidence="9">
    <location>
        <begin position="134"/>
        <end position="152"/>
    </location>
</feature>
<dbReference type="PANTHER" id="PTHR43394">
    <property type="entry name" value="ATP-DEPENDENT PERMEASE MDL1, MITOCHONDRIAL"/>
    <property type="match status" value="1"/>
</dbReference>
<keyword evidence="5" id="KW-0547">Nucleotide-binding</keyword>
<keyword evidence="2" id="KW-0813">Transport</keyword>
<dbReference type="EMBL" id="UOFO01000086">
    <property type="protein sequence ID" value="VAW86063.1"/>
    <property type="molecule type" value="Genomic_DNA"/>
</dbReference>
<dbReference type="Pfam" id="PF00664">
    <property type="entry name" value="ABC_membrane"/>
    <property type="match status" value="1"/>
</dbReference>
<feature type="transmembrane region" description="Helical" evidence="9">
    <location>
        <begin position="60"/>
        <end position="77"/>
    </location>
</feature>
<evidence type="ECO:0000313" key="12">
    <source>
        <dbReference type="EMBL" id="VAW86063.1"/>
    </source>
</evidence>
<keyword evidence="7 9" id="KW-1133">Transmembrane helix</keyword>
<feature type="transmembrane region" description="Helical" evidence="9">
    <location>
        <begin position="158"/>
        <end position="176"/>
    </location>
</feature>
<feature type="transmembrane region" description="Helical" evidence="9">
    <location>
        <begin position="280"/>
        <end position="301"/>
    </location>
</feature>
<protein>
    <submittedName>
        <fullName evidence="12">Efflux ABC transporter, permease/ATP-binding protein MdlA</fullName>
    </submittedName>
</protein>
<evidence type="ECO:0000259" key="10">
    <source>
        <dbReference type="PROSITE" id="PS50893"/>
    </source>
</evidence>
<dbReference type="InterPro" id="IPR011527">
    <property type="entry name" value="ABC1_TM_dom"/>
</dbReference>
<sequence>MVILQKLSWFFRLYWKRYAIAFVALLAISCLIMVPPWVTGQLVDAVANDTLTYKQLVEDISLLFGIALVVYGLRVLWRRQLYGASFKLAALLRGRIYNHLTLMSPRFFQRHNTGDLMARATNDVTAVEMSAGEAILALFDGLLTGVIVLIMMTVMVSWKLTLLALLPWPLMGYFMWRFGRQMHDTFFEAQRQFSLLNDKTQESISGIRLIKALGQQPQIKRSYGEVTRDVSAANFAVAKVEAKYDPVIYLTVSTSFLLAVGGGAYWIHQDELTIGELTTFTIYLTFLIWPMFAYGWTLNLLERGAAAHKRIDELLDTAPEISDDGHRDLTNSTHIDVQIKRFVYSDNNKYDTLYDIDFQMTPGCTFGIVGHTGSGKSTLINLLLRLYEGDEIAIKFDRHNIKEYRLDTLRAQFGLVPQNPFLFSVSIAENIALGCPEASLDEIRTAAQLACIDNYIQQLPEQYNTFVGERGITLSGGQKQRIAIARALLVNPPVLLLDDALSAVDLGTERKILKHIKTARSGRSNIIVCHRLSAVLHADEIIVLQQGTIAERGQHTQLLQQNGWYAKMFRYQQIEAAVQHEK</sequence>
<dbReference type="PROSITE" id="PS50893">
    <property type="entry name" value="ABC_TRANSPORTER_2"/>
    <property type="match status" value="1"/>
</dbReference>
<keyword evidence="3" id="KW-1003">Cell membrane</keyword>
<dbReference type="FunFam" id="3.40.50.300:FF:000221">
    <property type="entry name" value="Multidrug ABC transporter ATP-binding protein"/>
    <property type="match status" value="1"/>
</dbReference>
<dbReference type="GO" id="GO:0016887">
    <property type="term" value="F:ATP hydrolysis activity"/>
    <property type="evidence" value="ECO:0007669"/>
    <property type="project" value="InterPro"/>
</dbReference>
<keyword evidence="4 9" id="KW-0812">Transmembrane</keyword>
<feature type="transmembrane region" description="Helical" evidence="9">
    <location>
        <begin position="20"/>
        <end position="40"/>
    </location>
</feature>
<dbReference type="CDD" id="cd18541">
    <property type="entry name" value="ABC_6TM_TmrB_like"/>
    <property type="match status" value="1"/>
</dbReference>
<dbReference type="InterPro" id="IPR003439">
    <property type="entry name" value="ABC_transporter-like_ATP-bd"/>
</dbReference>
<evidence type="ECO:0000259" key="11">
    <source>
        <dbReference type="PROSITE" id="PS50929"/>
    </source>
</evidence>
<proteinExistence type="predicted"/>
<dbReference type="GO" id="GO:0005886">
    <property type="term" value="C:plasma membrane"/>
    <property type="evidence" value="ECO:0007669"/>
    <property type="project" value="UniProtKB-SubCell"/>
</dbReference>
<keyword evidence="6 12" id="KW-0067">ATP-binding</keyword>
<evidence type="ECO:0000256" key="4">
    <source>
        <dbReference type="ARBA" id="ARBA00022692"/>
    </source>
</evidence>
<feature type="domain" description="ABC transporter" evidence="10">
    <location>
        <begin position="337"/>
        <end position="571"/>
    </location>
</feature>
<keyword evidence="8 9" id="KW-0472">Membrane</keyword>
<dbReference type="PANTHER" id="PTHR43394:SF1">
    <property type="entry name" value="ATP-BINDING CASSETTE SUB-FAMILY B MEMBER 10, MITOCHONDRIAL"/>
    <property type="match status" value="1"/>
</dbReference>
<dbReference type="InterPro" id="IPR003593">
    <property type="entry name" value="AAA+_ATPase"/>
</dbReference>
<evidence type="ECO:0000256" key="9">
    <source>
        <dbReference type="SAM" id="Phobius"/>
    </source>
</evidence>
<dbReference type="InterPro" id="IPR036640">
    <property type="entry name" value="ABC1_TM_sf"/>
</dbReference>
<dbReference type="GO" id="GO:0015421">
    <property type="term" value="F:ABC-type oligopeptide transporter activity"/>
    <property type="evidence" value="ECO:0007669"/>
    <property type="project" value="TreeGrafter"/>
</dbReference>
<dbReference type="PROSITE" id="PS51257">
    <property type="entry name" value="PROKAR_LIPOPROTEIN"/>
    <property type="match status" value="1"/>
</dbReference>
<dbReference type="Pfam" id="PF00005">
    <property type="entry name" value="ABC_tran"/>
    <property type="match status" value="1"/>
</dbReference>
<dbReference type="AlphaFoldDB" id="A0A3B0ZCZ1"/>
<feature type="domain" description="ABC transmembrane type-1" evidence="11">
    <location>
        <begin position="19"/>
        <end position="303"/>
    </location>
</feature>
<dbReference type="PROSITE" id="PS50929">
    <property type="entry name" value="ABC_TM1F"/>
    <property type="match status" value="1"/>
</dbReference>
<dbReference type="SMART" id="SM00382">
    <property type="entry name" value="AAA"/>
    <property type="match status" value="1"/>
</dbReference>
<evidence type="ECO:0000256" key="5">
    <source>
        <dbReference type="ARBA" id="ARBA00022741"/>
    </source>
</evidence>
<feature type="transmembrane region" description="Helical" evidence="9">
    <location>
        <begin position="247"/>
        <end position="268"/>
    </location>
</feature>
<dbReference type="Gene3D" id="3.40.50.300">
    <property type="entry name" value="P-loop containing nucleotide triphosphate hydrolases"/>
    <property type="match status" value="1"/>
</dbReference>
<comment type="subcellular location">
    <subcellularLocation>
        <location evidence="1">Cell membrane</location>
        <topology evidence="1">Multi-pass membrane protein</topology>
    </subcellularLocation>
</comment>
<accession>A0A3B0ZCZ1</accession>
<evidence type="ECO:0000256" key="8">
    <source>
        <dbReference type="ARBA" id="ARBA00023136"/>
    </source>
</evidence>
<evidence type="ECO:0000256" key="3">
    <source>
        <dbReference type="ARBA" id="ARBA00022475"/>
    </source>
</evidence>
<dbReference type="InterPro" id="IPR039421">
    <property type="entry name" value="Type_1_exporter"/>
</dbReference>
<dbReference type="Gene3D" id="1.20.1560.10">
    <property type="entry name" value="ABC transporter type 1, transmembrane domain"/>
    <property type="match status" value="1"/>
</dbReference>
<dbReference type="FunFam" id="1.20.1560.10:FF:000011">
    <property type="entry name" value="Multidrug ABC transporter ATP-binding protein"/>
    <property type="match status" value="1"/>
</dbReference>
<name>A0A3B0ZCZ1_9ZZZZ</name>